<feature type="domain" description="Helicase ATP-binding" evidence="2">
    <location>
        <begin position="323"/>
        <end position="483"/>
    </location>
</feature>
<sequence>MSDPATSPVLSALMASLDTAPAARAFSTQKLDVEPGSVSLLAHVAERDGRWWAWFSLRLGGTEEPVEDLWHLVDHVRTGSFHAYGPSVAFIHDPAVFDARSRELLGFLEGLQRRQAGAEGFFEGLGQAAGTPVESGVREAALTVDDLVELLDIHGEFDEPLLLTVDGEERATRVLREDPALTVTVTERADGSLALALDAPAPIVRSDERLYLWRGGRFYKCSHDFAAVGDLLQGFMQADALVVGACDRSLFCRTVLPLMEEHLTVGLPPELLAEYLAGQRDTGAGLDDLVESFKRASSAPCPEPAGLCATLRPYQEEGLRWMNLLCDMGLGGVLADEMGLGKTVQVIALILARQQDAAGSGPCVVVCPSSLVYNWASELERFAPRLCVETLTGASDARRRKMDGHAQVLVCSYDIARIDCGALAALRPYLLVLDEAQYIKTPGAKTTQAIKRIPAEHAFALTGTPVENRPAELWSIFDFVMPGYLGSFRQFRARFGLDILAGSEEAADELHTLVAPFLLRRKKADVARHLPEKLESTVVTPLTAEERAVYEEHAERLRAALQGGVAGEPLGERGAEVLGELTRLREACCWPGLVDDGFTGPSSKADVILELVQNGQAAGERALVFSQFTGFLDLLGRRLDEAGVPYYRLDGSTSKRQRADLVERFNGGDVPVFLISLKAGGTGLTLTGASMVIHADPWWNLAEEEQATDRAHRIGQTQTVKVYKVIAQDTVEERIVELQRKKARFAGELVDQGGADLAGMSPQDLLALLEEGR</sequence>
<dbReference type="EMBL" id="JASJEX010000004">
    <property type="protein sequence ID" value="MDJ1130035.1"/>
    <property type="molecule type" value="Genomic_DNA"/>
</dbReference>
<evidence type="ECO:0000313" key="4">
    <source>
        <dbReference type="EMBL" id="MDJ1130035.1"/>
    </source>
</evidence>
<dbReference type="CDD" id="cd18012">
    <property type="entry name" value="DEXQc_arch_SWI2_SNF2"/>
    <property type="match status" value="1"/>
</dbReference>
<evidence type="ECO:0000256" key="1">
    <source>
        <dbReference type="ARBA" id="ARBA00022801"/>
    </source>
</evidence>
<dbReference type="InterPro" id="IPR038718">
    <property type="entry name" value="SNF2-like_sf"/>
</dbReference>
<proteinExistence type="predicted"/>
<dbReference type="InterPro" id="IPR049730">
    <property type="entry name" value="SNF2/RAD54-like_C"/>
</dbReference>
<accession>A0ABT6ZLV4</accession>
<dbReference type="Pfam" id="PF08455">
    <property type="entry name" value="SNF2_assoc"/>
    <property type="match status" value="1"/>
</dbReference>
<dbReference type="Pfam" id="PF00176">
    <property type="entry name" value="SNF2-rel_dom"/>
    <property type="match status" value="1"/>
</dbReference>
<evidence type="ECO:0000259" key="3">
    <source>
        <dbReference type="PROSITE" id="PS51194"/>
    </source>
</evidence>
<organism evidence="4 5">
    <name type="scientific">Kribbibacterium absianum</name>
    <dbReference type="NCBI Taxonomy" id="3044210"/>
    <lineage>
        <taxon>Bacteria</taxon>
        <taxon>Bacillati</taxon>
        <taxon>Actinomycetota</taxon>
        <taxon>Coriobacteriia</taxon>
        <taxon>Coriobacteriales</taxon>
        <taxon>Kribbibacteriaceae</taxon>
        <taxon>Kribbibacterium</taxon>
    </lineage>
</organism>
<dbReference type="PANTHER" id="PTHR10799">
    <property type="entry name" value="SNF2/RAD54 HELICASE FAMILY"/>
    <property type="match status" value="1"/>
</dbReference>
<gene>
    <name evidence="4" type="ORF">QJ043_08085</name>
</gene>
<dbReference type="CDD" id="cd18793">
    <property type="entry name" value="SF2_C_SNF"/>
    <property type="match status" value="1"/>
</dbReference>
<dbReference type="SMART" id="SM00487">
    <property type="entry name" value="DEXDc"/>
    <property type="match status" value="1"/>
</dbReference>
<protein>
    <submittedName>
        <fullName evidence="4">SNF2-related protein</fullName>
    </submittedName>
</protein>
<dbReference type="Gene3D" id="3.40.50.300">
    <property type="entry name" value="P-loop containing nucleotide triphosphate hydrolases"/>
    <property type="match status" value="1"/>
</dbReference>
<dbReference type="InterPro" id="IPR014001">
    <property type="entry name" value="Helicase_ATP-bd"/>
</dbReference>
<dbReference type="InterPro" id="IPR027417">
    <property type="entry name" value="P-loop_NTPase"/>
</dbReference>
<evidence type="ECO:0000259" key="2">
    <source>
        <dbReference type="PROSITE" id="PS51192"/>
    </source>
</evidence>
<dbReference type="SUPFAM" id="SSF52540">
    <property type="entry name" value="P-loop containing nucleoside triphosphate hydrolases"/>
    <property type="match status" value="2"/>
</dbReference>
<dbReference type="InterPro" id="IPR001650">
    <property type="entry name" value="Helicase_C-like"/>
</dbReference>
<dbReference type="PROSITE" id="PS51192">
    <property type="entry name" value="HELICASE_ATP_BIND_1"/>
    <property type="match status" value="1"/>
</dbReference>
<dbReference type="InterPro" id="IPR013663">
    <property type="entry name" value="Helicase_SWF/SNF/SWI_bac"/>
</dbReference>
<comment type="caution">
    <text evidence="4">The sequence shown here is derived from an EMBL/GenBank/DDBJ whole genome shotgun (WGS) entry which is preliminary data.</text>
</comment>
<reference evidence="4" key="1">
    <citation type="submission" date="2023-05" db="EMBL/GenBank/DDBJ databases">
        <title>[olsenella] sp. nov., isolated from a pig farm feces dump.</title>
        <authorList>
            <person name="Chang Y.-H."/>
        </authorList>
    </citation>
    <scope>NUCLEOTIDE SEQUENCE</scope>
    <source>
        <strain evidence="4">YH-ols2217</strain>
    </source>
</reference>
<dbReference type="SMART" id="SM00490">
    <property type="entry name" value="HELICc"/>
    <property type="match status" value="1"/>
</dbReference>
<keyword evidence="1" id="KW-0378">Hydrolase</keyword>
<feature type="domain" description="Helicase C-terminal" evidence="3">
    <location>
        <begin position="604"/>
        <end position="758"/>
    </location>
</feature>
<name>A0ABT6ZLV4_9ACTN</name>
<dbReference type="PROSITE" id="PS51194">
    <property type="entry name" value="HELICASE_CTER"/>
    <property type="match status" value="1"/>
</dbReference>
<keyword evidence="5" id="KW-1185">Reference proteome</keyword>
<dbReference type="InterPro" id="IPR000330">
    <property type="entry name" value="SNF2_N"/>
</dbReference>
<dbReference type="Gene3D" id="3.40.50.10810">
    <property type="entry name" value="Tandem AAA-ATPase domain"/>
    <property type="match status" value="1"/>
</dbReference>
<dbReference type="Proteomes" id="UP001431693">
    <property type="component" value="Unassembled WGS sequence"/>
</dbReference>
<dbReference type="RefSeq" id="WP_283713185.1">
    <property type="nucleotide sequence ID" value="NZ_JASJEW010000003.1"/>
</dbReference>
<evidence type="ECO:0000313" key="5">
    <source>
        <dbReference type="Proteomes" id="UP001431693"/>
    </source>
</evidence>
<dbReference type="Pfam" id="PF00271">
    <property type="entry name" value="Helicase_C"/>
    <property type="match status" value="1"/>
</dbReference>